<evidence type="ECO:0000256" key="3">
    <source>
        <dbReference type="ARBA" id="ARBA00022701"/>
    </source>
</evidence>
<feature type="compositionally biased region" description="Basic and acidic residues" evidence="12">
    <location>
        <begin position="399"/>
        <end position="408"/>
    </location>
</feature>
<protein>
    <submittedName>
        <fullName evidence="15">Kinesin motor domain</fullName>
    </submittedName>
</protein>
<keyword evidence="4 10" id="KW-0547">Nucleotide-binding</keyword>
<dbReference type="PROSITE" id="PS50067">
    <property type="entry name" value="KINESIN_MOTOR_2"/>
    <property type="match status" value="1"/>
</dbReference>
<dbReference type="PRINTS" id="PR00380">
    <property type="entry name" value="KINESINHEAVY"/>
</dbReference>
<dbReference type="GO" id="GO:0005524">
    <property type="term" value="F:ATP binding"/>
    <property type="evidence" value="ECO:0007669"/>
    <property type="project" value="UniProtKB-UniRule"/>
</dbReference>
<dbReference type="PANTHER" id="PTHR47970:SF32">
    <property type="entry name" value="KINESIN-LIKE PROTEIN KIN-5B"/>
    <property type="match status" value="1"/>
</dbReference>
<dbReference type="PROSITE" id="PS00411">
    <property type="entry name" value="KINESIN_MOTOR_1"/>
    <property type="match status" value="1"/>
</dbReference>
<dbReference type="InterPro" id="IPR027417">
    <property type="entry name" value="P-loop_NTPase"/>
</dbReference>
<comment type="subcellular location">
    <subcellularLocation>
        <location evidence="1">Cytoplasm</location>
        <location evidence="1">Cytoskeleton</location>
        <location evidence="1">Spindle</location>
    </subcellularLocation>
</comment>
<feature type="coiled-coil region" evidence="11">
    <location>
        <begin position="782"/>
        <end position="888"/>
    </location>
</feature>
<evidence type="ECO:0000256" key="12">
    <source>
        <dbReference type="SAM" id="MobiDB-lite"/>
    </source>
</evidence>
<dbReference type="InterPro" id="IPR001653">
    <property type="entry name" value="DAP_epimerase_DapF"/>
</dbReference>
<dbReference type="Pfam" id="PF01678">
    <property type="entry name" value="DAP_epimerase"/>
    <property type="match status" value="1"/>
</dbReference>
<evidence type="ECO:0000256" key="1">
    <source>
        <dbReference type="ARBA" id="ARBA00004186"/>
    </source>
</evidence>
<evidence type="ECO:0000256" key="7">
    <source>
        <dbReference type="ARBA" id="ARBA00023212"/>
    </source>
</evidence>
<dbReference type="GO" id="GO:0009089">
    <property type="term" value="P:lysine biosynthetic process via diaminopimelate"/>
    <property type="evidence" value="ECO:0007669"/>
    <property type="project" value="InterPro"/>
</dbReference>
<evidence type="ECO:0000256" key="9">
    <source>
        <dbReference type="ARBA" id="ARBA00046159"/>
    </source>
</evidence>
<comment type="function">
    <text evidence="9">Responsible for microtubule translocation. May be important for the organization of phragmoplast-specific arrays of microtubules. Plays an essential role in stabilizing the mitotic spindle. Required during mitotic cytokinesis.</text>
</comment>
<keyword evidence="3" id="KW-0493">Microtubule</keyword>
<feature type="domain" description="Kinesin motor" evidence="14">
    <location>
        <begin position="424"/>
        <end position="766"/>
    </location>
</feature>
<evidence type="ECO:0000256" key="6">
    <source>
        <dbReference type="ARBA" id="ARBA00023175"/>
    </source>
</evidence>
<dbReference type="GO" id="GO:0051231">
    <property type="term" value="P:spindle elongation"/>
    <property type="evidence" value="ECO:0007669"/>
    <property type="project" value="TreeGrafter"/>
</dbReference>
<evidence type="ECO:0000256" key="8">
    <source>
        <dbReference type="ARBA" id="ARBA00034704"/>
    </source>
</evidence>
<dbReference type="SMART" id="SM00129">
    <property type="entry name" value="KISc"/>
    <property type="match status" value="1"/>
</dbReference>
<dbReference type="CDD" id="cd01364">
    <property type="entry name" value="KISc_BimC_Eg5"/>
    <property type="match status" value="1"/>
</dbReference>
<evidence type="ECO:0000256" key="11">
    <source>
        <dbReference type="SAM" id="Coils"/>
    </source>
</evidence>
<dbReference type="Proteomes" id="UP001370490">
    <property type="component" value="Unassembled WGS sequence"/>
</dbReference>
<feature type="signal peptide" evidence="13">
    <location>
        <begin position="1"/>
        <end position="20"/>
    </location>
</feature>
<dbReference type="SUPFAM" id="SSF54506">
    <property type="entry name" value="Diaminopimelate epimerase-like"/>
    <property type="match status" value="2"/>
</dbReference>
<feature type="chain" id="PRO_5043024673" evidence="13">
    <location>
        <begin position="21"/>
        <end position="1419"/>
    </location>
</feature>
<feature type="binding site" evidence="10">
    <location>
        <begin position="510"/>
        <end position="517"/>
    </location>
    <ligand>
        <name>ATP</name>
        <dbReference type="ChEBI" id="CHEBI:30616"/>
    </ligand>
</feature>
<reference evidence="15 16" key="1">
    <citation type="submission" date="2023-12" db="EMBL/GenBank/DDBJ databases">
        <title>A high-quality genome assembly for Dillenia turbinata (Dilleniales).</title>
        <authorList>
            <person name="Chanderbali A."/>
        </authorList>
    </citation>
    <scope>NUCLEOTIDE SEQUENCE [LARGE SCALE GENOMIC DNA]</scope>
    <source>
        <strain evidence="15">LSX21</strain>
        <tissue evidence="15">Leaf</tissue>
    </source>
</reference>
<gene>
    <name evidence="15" type="ORF">RJ641_024805</name>
</gene>
<evidence type="ECO:0000313" key="16">
    <source>
        <dbReference type="Proteomes" id="UP001370490"/>
    </source>
</evidence>
<dbReference type="GO" id="GO:0008017">
    <property type="term" value="F:microtubule binding"/>
    <property type="evidence" value="ECO:0007669"/>
    <property type="project" value="InterPro"/>
</dbReference>
<dbReference type="InterPro" id="IPR036961">
    <property type="entry name" value="Kinesin_motor_dom_sf"/>
</dbReference>
<dbReference type="InterPro" id="IPR019821">
    <property type="entry name" value="Kinesin_motor_CS"/>
</dbReference>
<keyword evidence="5 10" id="KW-0067">ATP-binding</keyword>
<dbReference type="GO" id="GO:0008574">
    <property type="term" value="F:plus-end-directed microtubule motor activity"/>
    <property type="evidence" value="ECO:0007669"/>
    <property type="project" value="TreeGrafter"/>
</dbReference>
<proteinExistence type="inferred from homology"/>
<dbReference type="EMBL" id="JBAMMX010000003">
    <property type="protein sequence ID" value="KAK6943703.1"/>
    <property type="molecule type" value="Genomic_DNA"/>
</dbReference>
<keyword evidence="16" id="KW-1185">Reference proteome</keyword>
<accession>A0AAN8VZK0</accession>
<keyword evidence="11" id="KW-0175">Coiled coil</keyword>
<dbReference type="GO" id="GO:0072686">
    <property type="term" value="C:mitotic spindle"/>
    <property type="evidence" value="ECO:0007669"/>
    <property type="project" value="TreeGrafter"/>
</dbReference>
<dbReference type="Gene3D" id="3.10.310.10">
    <property type="entry name" value="Diaminopimelate Epimerase, Chain A, domain 1"/>
    <property type="match status" value="2"/>
</dbReference>
<dbReference type="SUPFAM" id="SSF52540">
    <property type="entry name" value="P-loop containing nucleoside triphosphate hydrolases"/>
    <property type="match status" value="1"/>
</dbReference>
<sequence>MAMAATISLSLLTLSSPAFSLLHSYLLLSLFPCLSSALSLSTLKILKNPNFRICASSSMSVQAPPESSQTTFLDRRERGYLHFVKYHDLGNDIILVDNRDSLEPRVTPEQAVRLCDWNFGIGADGGDFRSSGKIFFSGNVSCSWAFLDIDTVIFLFLLTFDTVKCVVMECDALQDLLLSLRVHMETEFWYRWQMLNPMIFDYLHSFTVHTGAGLIVPVPEILEDGKVRVDMGNPILPASDIPTKLPANKDESVVKSELVVDGVAWSVTCDLVVDELNLAEIGPKFEHRSMFPARTNTEFVHVFSPSHVKMRARERGAGLETGATLACGAGACVVVVAAVLEGRAAKCTVDLPGGPLDIEWREKDKPCLHDRPRGGVKIPVFRKSAFGLSPSPSPFLTPRPERRPESSRAIDWNSSRQDKDREVNVQVLLRCRPLSEDEQKANVPKVISCNEHKREVTVLQNVANKQVDRVFNFDKVFGPKAQQKAIYDQAIVPIVNEVLEGFNCTVFAYGQTGTGKTYTMEGGMRTKGGELPAEAGVIPRAVRQIFDALEAQNADYSMKVTFLELYNEEITDLLAPEDNSRSLEEKQKKPISLLEDGKGCVVVRGLEEEAVYSAGDIYNLLEHGAAKRRTADTLLNKRSSRSHSVFTITIYVKEATIGDEDIIKCGKLNLVDLAGSENISRSGAREGRAREAGEINKSLLTLGRVINALVEHSAHIPYRDSKLTRLLRDSLGGKTKTCIIATISPTAHCLEETLSTLDYAYRAKSIKNKPEANQKMSKAVLLKDVYLELERMKQDVRAAREKNGIYIPQERYVQDEAEKKAKNEKIEQLEIDLSNSEKEVDKFREFYVAEKEVKLNLESELEDCKVNLEKSDRALEDLQREYAKVISNLKEKEFFISKLKHSENSLIKCAKEFCVNLENASEDMTALHAKLDQKSRIEAVNQGLVLAIGSQLDQSLKDLNQTILGSALQQQQHLQCIQDQISSFLARKCDATQVLERRVNNMTDTYTSGVVALKELANRLHRKTCTDLEEINSEILFRTVIVENFVAKAVSEAKDVISDIHGFLNDHKQLLAFSSKKQEEGLKRSLSSAQVISEATLSFFNDIHQKASMVMTILEESEIKHSHQLATFENNFKEEAAKEEKLAMERIAVIVANLTSKKTAMISDTSRSLKNSRLDLSKKLQEEMSKMQKVTADGKQELHKFGERVKNNFLEETLSSAETHSIMENCILDCSKMVDYSRKQWEDAACYMSEFNKTTIAEVNSSIKSNISENNAAHEEFASASTTMDSEIDARACDVLTSVNDALKLDRKMKTDIDSVSTSCMDQLKSAQEKQSKDISNLRSQAEQRLSKDYLIDRENAPTTREIVVPSIASIEQMRTPVFEDLMAVKKGDSSRTKWSYTESKIQQQQLTSPNRTPFADLN</sequence>
<dbReference type="InterPro" id="IPR047241">
    <property type="entry name" value="KIF11-like_kin_motor_dom"/>
</dbReference>
<evidence type="ECO:0000259" key="14">
    <source>
        <dbReference type="PROSITE" id="PS50067"/>
    </source>
</evidence>
<dbReference type="FunFam" id="3.40.850.10:FF:000019">
    <property type="entry name" value="Kinesin-like protein KIN-5D"/>
    <property type="match status" value="1"/>
</dbReference>
<evidence type="ECO:0000256" key="10">
    <source>
        <dbReference type="PROSITE-ProRule" id="PRU00283"/>
    </source>
</evidence>
<evidence type="ECO:0000256" key="13">
    <source>
        <dbReference type="SAM" id="SignalP"/>
    </source>
</evidence>
<feature type="compositionally biased region" description="Polar residues" evidence="12">
    <location>
        <begin position="1393"/>
        <end position="1412"/>
    </location>
</feature>
<dbReference type="InterPro" id="IPR047149">
    <property type="entry name" value="KIF11-like"/>
</dbReference>
<feature type="region of interest" description="Disordered" evidence="12">
    <location>
        <begin position="389"/>
        <end position="417"/>
    </location>
</feature>
<dbReference type="PANTHER" id="PTHR47970">
    <property type="entry name" value="KINESIN-LIKE PROTEIN KIF11"/>
    <property type="match status" value="1"/>
</dbReference>
<organism evidence="15 16">
    <name type="scientific">Dillenia turbinata</name>
    <dbReference type="NCBI Taxonomy" id="194707"/>
    <lineage>
        <taxon>Eukaryota</taxon>
        <taxon>Viridiplantae</taxon>
        <taxon>Streptophyta</taxon>
        <taxon>Embryophyta</taxon>
        <taxon>Tracheophyta</taxon>
        <taxon>Spermatophyta</taxon>
        <taxon>Magnoliopsida</taxon>
        <taxon>eudicotyledons</taxon>
        <taxon>Gunneridae</taxon>
        <taxon>Pentapetalae</taxon>
        <taxon>Dilleniales</taxon>
        <taxon>Dilleniaceae</taxon>
        <taxon>Dillenia</taxon>
    </lineage>
</organism>
<keyword evidence="2" id="KW-0963">Cytoplasm</keyword>
<keyword evidence="13" id="KW-0732">Signal</keyword>
<dbReference type="GO" id="GO:0007018">
    <property type="term" value="P:microtubule-based movement"/>
    <property type="evidence" value="ECO:0007669"/>
    <property type="project" value="InterPro"/>
</dbReference>
<dbReference type="GO" id="GO:0005876">
    <property type="term" value="C:spindle microtubule"/>
    <property type="evidence" value="ECO:0007669"/>
    <property type="project" value="TreeGrafter"/>
</dbReference>
<name>A0AAN8VZK0_9MAGN</name>
<feature type="region of interest" description="Disordered" evidence="12">
    <location>
        <begin position="1389"/>
        <end position="1419"/>
    </location>
</feature>
<evidence type="ECO:0000313" key="15">
    <source>
        <dbReference type="EMBL" id="KAK6943703.1"/>
    </source>
</evidence>
<evidence type="ECO:0000256" key="2">
    <source>
        <dbReference type="ARBA" id="ARBA00022490"/>
    </source>
</evidence>
<comment type="similarity">
    <text evidence="8">Belongs to the TRAFAC class myosin-kinesin ATPase superfamily. Kinesin family. KIN-5/BimC subfamily.</text>
</comment>
<evidence type="ECO:0000256" key="5">
    <source>
        <dbReference type="ARBA" id="ARBA00022840"/>
    </source>
</evidence>
<keyword evidence="6 10" id="KW-0505">Motor protein</keyword>
<dbReference type="Pfam" id="PF00225">
    <property type="entry name" value="Kinesin"/>
    <property type="match status" value="1"/>
</dbReference>
<dbReference type="GO" id="GO:0090307">
    <property type="term" value="P:mitotic spindle assembly"/>
    <property type="evidence" value="ECO:0007669"/>
    <property type="project" value="TreeGrafter"/>
</dbReference>
<dbReference type="InterPro" id="IPR001752">
    <property type="entry name" value="Kinesin_motor_dom"/>
</dbReference>
<keyword evidence="7" id="KW-0206">Cytoskeleton</keyword>
<dbReference type="GO" id="GO:0008837">
    <property type="term" value="F:diaminopimelate epimerase activity"/>
    <property type="evidence" value="ECO:0007669"/>
    <property type="project" value="InterPro"/>
</dbReference>
<dbReference type="Gene3D" id="3.40.850.10">
    <property type="entry name" value="Kinesin motor domain"/>
    <property type="match status" value="1"/>
</dbReference>
<evidence type="ECO:0000256" key="4">
    <source>
        <dbReference type="ARBA" id="ARBA00022741"/>
    </source>
</evidence>
<comment type="caution">
    <text evidence="15">The sequence shown here is derived from an EMBL/GenBank/DDBJ whole genome shotgun (WGS) entry which is preliminary data.</text>
</comment>